<protein>
    <submittedName>
        <fullName evidence="2">Beta-lactamase/transpeptidase-like protein</fullName>
    </submittedName>
</protein>
<dbReference type="AlphaFoldDB" id="A0AAW0C5R1"/>
<reference evidence="2 3" key="1">
    <citation type="journal article" date="2024" name="J Genomics">
        <title>Draft genome sequencing and assembly of Favolaschia claudopus CIRM-BRFM 2984 isolated from oak limbs.</title>
        <authorList>
            <person name="Navarro D."/>
            <person name="Drula E."/>
            <person name="Chaduli D."/>
            <person name="Cazenave R."/>
            <person name="Ahrendt S."/>
            <person name="Wang J."/>
            <person name="Lipzen A."/>
            <person name="Daum C."/>
            <person name="Barry K."/>
            <person name="Grigoriev I.V."/>
            <person name="Favel A."/>
            <person name="Rosso M.N."/>
            <person name="Martin F."/>
        </authorList>
    </citation>
    <scope>NUCLEOTIDE SEQUENCE [LARGE SCALE GENOMIC DNA]</scope>
    <source>
        <strain evidence="2 3">CIRM-BRFM 2984</strain>
    </source>
</reference>
<dbReference type="InterPro" id="IPR050789">
    <property type="entry name" value="Diverse_Enzym_Activities"/>
</dbReference>
<gene>
    <name evidence="2" type="ORF">R3P38DRAFT_3504375</name>
</gene>
<dbReference type="PANTHER" id="PTHR43283">
    <property type="entry name" value="BETA-LACTAMASE-RELATED"/>
    <property type="match status" value="1"/>
</dbReference>
<name>A0AAW0C5R1_9AGAR</name>
<keyword evidence="3" id="KW-1185">Reference proteome</keyword>
<dbReference type="InterPro" id="IPR001466">
    <property type="entry name" value="Beta-lactam-related"/>
</dbReference>
<dbReference type="EMBL" id="JAWWNJ010000023">
    <property type="protein sequence ID" value="KAK7033428.1"/>
    <property type="molecule type" value="Genomic_DNA"/>
</dbReference>
<dbReference type="SUPFAM" id="SSF56601">
    <property type="entry name" value="beta-lactamase/transpeptidase-like"/>
    <property type="match status" value="1"/>
</dbReference>
<organism evidence="2 3">
    <name type="scientific">Favolaschia claudopus</name>
    <dbReference type="NCBI Taxonomy" id="2862362"/>
    <lineage>
        <taxon>Eukaryota</taxon>
        <taxon>Fungi</taxon>
        <taxon>Dikarya</taxon>
        <taxon>Basidiomycota</taxon>
        <taxon>Agaricomycotina</taxon>
        <taxon>Agaricomycetes</taxon>
        <taxon>Agaricomycetidae</taxon>
        <taxon>Agaricales</taxon>
        <taxon>Marasmiineae</taxon>
        <taxon>Mycenaceae</taxon>
        <taxon>Favolaschia</taxon>
    </lineage>
</organism>
<dbReference type="Proteomes" id="UP001362999">
    <property type="component" value="Unassembled WGS sequence"/>
</dbReference>
<evidence type="ECO:0000313" key="3">
    <source>
        <dbReference type="Proteomes" id="UP001362999"/>
    </source>
</evidence>
<comment type="caution">
    <text evidence="2">The sequence shown here is derived from an EMBL/GenBank/DDBJ whole genome shotgun (WGS) entry which is preliminary data.</text>
</comment>
<dbReference type="Gene3D" id="3.40.710.10">
    <property type="entry name" value="DD-peptidase/beta-lactamase superfamily"/>
    <property type="match status" value="1"/>
</dbReference>
<dbReference type="PANTHER" id="PTHR43283:SF3">
    <property type="entry name" value="BETA-LACTAMASE FAMILY PROTEIN (AFU_ORTHOLOGUE AFUA_5G07500)"/>
    <property type="match status" value="1"/>
</dbReference>
<dbReference type="InterPro" id="IPR012338">
    <property type="entry name" value="Beta-lactam/transpept-like"/>
</dbReference>
<feature type="domain" description="Beta-lactamase-related" evidence="1">
    <location>
        <begin position="15"/>
        <end position="424"/>
    </location>
</feature>
<dbReference type="Pfam" id="PF00144">
    <property type="entry name" value="Beta-lactamase"/>
    <property type="match status" value="1"/>
</dbReference>
<evidence type="ECO:0000313" key="2">
    <source>
        <dbReference type="EMBL" id="KAK7033428.1"/>
    </source>
</evidence>
<proteinExistence type="predicted"/>
<sequence>MSPKTLSASQKDALNRILIDAVASKSSPALFFGVTNVDGPIYMRGEGTKLVDDRSSDAVDEDTVMWFCSQTKLITSIAALQLIEQGKISLDTPAETVLSELANPVVVTAHDENGHIKDTRPAKGKITLGQLLNHTSGLDYVLDGTTPLTGPGAGLAAAYQHNYEGEGVSKFFEMLKGGLPGVPLRFEPGTSFAYGLSTDCVGFIVERLSGKSLEQYFQDHIFAPLNITSMSFSLRPDMEARLLPLTYRSKKGTLEEWNGPDVINQDRTKVTVNLGGVGLYGSQKDYLTILRHLLQINGNIRSPFGILHSNKALKKSLAGSATTPILSRASVNKLFEPSIPHTAEAQLFGILKAFQPHFNFQSGATQFGAGLCLNTADIPGMRRNGSGVWGGWASTSFFIDPDAGVAAVLGTQIAPMADEMYSKTYTALERALYAGW</sequence>
<evidence type="ECO:0000259" key="1">
    <source>
        <dbReference type="Pfam" id="PF00144"/>
    </source>
</evidence>
<feature type="non-terminal residue" evidence="2">
    <location>
        <position position="436"/>
    </location>
</feature>
<accession>A0AAW0C5R1</accession>